<dbReference type="Gene3D" id="3.10.50.10">
    <property type="match status" value="1"/>
</dbReference>
<name>A0A225AW22_TALAT</name>
<evidence type="ECO:0000259" key="15">
    <source>
        <dbReference type="PROSITE" id="PS51910"/>
    </source>
</evidence>
<keyword evidence="13" id="KW-0732">Signal</keyword>
<dbReference type="SMART" id="SM00636">
    <property type="entry name" value="Glyco_18"/>
    <property type="match status" value="1"/>
</dbReference>
<evidence type="ECO:0000256" key="11">
    <source>
        <dbReference type="RuleBase" id="RU000489"/>
    </source>
</evidence>
<keyword evidence="4" id="KW-0147">Chitin-binding</keyword>
<dbReference type="Pfam" id="PF00704">
    <property type="entry name" value="Glyco_hydro_18"/>
    <property type="match status" value="1"/>
</dbReference>
<feature type="domain" description="LysM" evidence="14">
    <location>
        <begin position="281"/>
        <end position="327"/>
    </location>
</feature>
<dbReference type="SUPFAM" id="SSF54556">
    <property type="entry name" value="Chitinase insertion domain"/>
    <property type="match status" value="1"/>
</dbReference>
<dbReference type="InterPro" id="IPR018392">
    <property type="entry name" value="LysM"/>
</dbReference>
<dbReference type="InterPro" id="IPR001223">
    <property type="entry name" value="Glyco_hydro18_cat"/>
</dbReference>
<dbReference type="RefSeq" id="XP_020119930.1">
    <property type="nucleotide sequence ID" value="XM_020267278.1"/>
</dbReference>
<dbReference type="PANTHER" id="PTHR47700:SF2">
    <property type="entry name" value="CHITINASE"/>
    <property type="match status" value="1"/>
</dbReference>
<dbReference type="EC" id="3.2.1.14" evidence="3"/>
<dbReference type="GO" id="GO:0008061">
    <property type="term" value="F:chitin binding"/>
    <property type="evidence" value="ECO:0007669"/>
    <property type="project" value="UniProtKB-KW"/>
</dbReference>
<dbReference type="OrthoDB" id="73875at2759"/>
<accession>A0A225AW22</accession>
<dbReference type="InterPro" id="IPR036779">
    <property type="entry name" value="LysM_dom_sf"/>
</dbReference>
<feature type="domain" description="GH18" evidence="15">
    <location>
        <begin position="490"/>
        <end position="862"/>
    </location>
</feature>
<dbReference type="InterPro" id="IPR001579">
    <property type="entry name" value="Glyco_hydro_18_chit_AS"/>
</dbReference>
<dbReference type="SMART" id="SM00257">
    <property type="entry name" value="LysM"/>
    <property type="match status" value="2"/>
</dbReference>
<dbReference type="PROSITE" id="PS51782">
    <property type="entry name" value="LYSM"/>
    <property type="match status" value="2"/>
</dbReference>
<dbReference type="PROSITE" id="PS01095">
    <property type="entry name" value="GH18_1"/>
    <property type="match status" value="1"/>
</dbReference>
<evidence type="ECO:0000313" key="16">
    <source>
        <dbReference type="EMBL" id="OKL59809.1"/>
    </source>
</evidence>
<keyword evidence="6" id="KW-0146">Chitin degradation</keyword>
<dbReference type="SUPFAM" id="SSF57016">
    <property type="entry name" value="Plant lectins/antimicrobial peptides"/>
    <property type="match status" value="1"/>
</dbReference>
<evidence type="ECO:0000256" key="10">
    <source>
        <dbReference type="ARBA" id="ARBA00023326"/>
    </source>
</evidence>
<sequence length="1309" mass="140227">MSYSILSATIWLLFCFHTVSGTFLSQIEPCPDYCGDKDPKDWTVYSSLTPLSQCNQPILFDFNIHTPVDANTVFKLRACNAGDALPSSVAHVGESNPIKAARSIAAPKNVSVSSSGTATEVPFQLLVGGPSASAAADDYTAILSAVQKRLQSQAKNETGATILFGYSNGVAVGMFVGAGIDPAAAPQVFKHLLSQQPESEMVVQLCGNSRTANYVYGLSVNTNGDVSSVQQDVLSWWNAECVEKSSSDITSDSFKVNMVDQSSSKIISSSVKNTRRDGTCETVTVVSGDSCGSLASECGISANDFTTYNSQHTDLCSTLAIGEKVCCTSGGLPNWQPSANSDGTCVVYNVQLGDNCAAIAANYGWQISDLNDFNDKTTWGWSGCDSLPAGIAMCVSKGTPPLPASVSNAVCGPTVPGTTQPDNGTAIADLNPCPLNSCCDIWGQCGITELYCNPEKGPTGNPGTAPTGSYGCVSNCGTNVTNNGSPPSNFISVGYYEQFNWDRECLNMRVSDLQDSSYTHIHWAFAGVNDDFSVNVTDDGNQFQDFLKLSGVKRVVSFGGWGYSTDPSTYATLRNAMTDANRDTFVDNIKLFATVNNLDGIDIDWEYPGEPDIPGIPAGEASDGPNYLLFLKALKDALGDDVSLSIAAPASYWYLKQFPISDMSEVVDYIVYMTYDLHGQWDYGNKYAQDGCPDGNCLRSHVNLTETEYTLAMITKAGVNANKVVVGISSYGRSFGMTDPSCTGPDCTFEGEVVDGTGGGSTADFGRCTSTRGYISNAEINELIVSNVAKGWYDDGSNSDMAVWNTTWVAYESIDTRTTRTSYYEGLNFGGTIDWAVDLLSFTGDDGDETDPDTDDSGDGSYPLPDLSCSDTYATLDDIQAAADSIPSICAAIYMVQALQTIYTNAMTQYDALMDKGYDDKFKIYAGVVVDHAGDSMTQMIYENGTKYFDCIVAEMNFCCSDCDSSNGGCDYCRNDTSGCAESCNPRYGTCTPLKRDTYARLDDGLFARDVRLIPGYSQEPEPCPPDYSKHGYGETDTDGTPSNSIWWSFQDDNATAQFYADLYSQTAIPKNKTSIQTHVRYNNDCAPSASLGDGDNCWNLGVDYTIPYVHNYTESDVINPKDVVTAATANATDLLGQIADVLESMQSGLYDGDFMDVVDSISIPIMMINSSITEMATIETVADEITKERRMEIIMAFFGAVLFLVPIAGELMGSVAELAEIGSIVSAVGSAGNIAFDIYSVASDPNNAPLAIMTAIFEPLALLDIAKVAKAASIRRGMSATDVAKLGNQVKPILDKIDSIKSASACVR</sequence>
<reference evidence="16 17" key="1">
    <citation type="submission" date="2015-06" db="EMBL/GenBank/DDBJ databases">
        <title>Talaromyces atroroseus IBT 11181 draft genome.</title>
        <authorList>
            <person name="Rasmussen K.B."/>
            <person name="Rasmussen S."/>
            <person name="Petersen B."/>
            <person name="Sicheritz-Ponten T."/>
            <person name="Mortensen U.H."/>
            <person name="Thrane U."/>
        </authorList>
    </citation>
    <scope>NUCLEOTIDE SEQUENCE [LARGE SCALE GENOMIC DNA]</scope>
    <source>
        <strain evidence="16 17">IBT 11181</strain>
    </source>
</reference>
<evidence type="ECO:0000256" key="4">
    <source>
        <dbReference type="ARBA" id="ARBA00022669"/>
    </source>
</evidence>
<evidence type="ECO:0000256" key="13">
    <source>
        <dbReference type="SAM" id="SignalP"/>
    </source>
</evidence>
<feature type="domain" description="LysM" evidence="14">
    <location>
        <begin position="346"/>
        <end position="395"/>
    </location>
</feature>
<keyword evidence="10" id="KW-0624">Polysaccharide degradation</keyword>
<dbReference type="STRING" id="1441469.A0A225AW22"/>
<feature type="signal peptide" evidence="13">
    <location>
        <begin position="1"/>
        <end position="21"/>
    </location>
</feature>
<comment type="similarity">
    <text evidence="2">Belongs to the glycosyl hydrolase 18 family. Chitinase class V subfamily.</text>
</comment>
<dbReference type="GeneID" id="31004708"/>
<dbReference type="Proteomes" id="UP000214365">
    <property type="component" value="Unassembled WGS sequence"/>
</dbReference>
<protein>
    <recommendedName>
        <fullName evidence="3">chitinase</fullName>
        <ecNumber evidence="3">3.2.1.14</ecNumber>
    </recommendedName>
</protein>
<evidence type="ECO:0000256" key="1">
    <source>
        <dbReference type="ARBA" id="ARBA00000822"/>
    </source>
</evidence>
<dbReference type="InterPro" id="IPR029070">
    <property type="entry name" value="Chitinase_insertion_sf"/>
</dbReference>
<gene>
    <name evidence="16" type="ORF">UA08_04952</name>
</gene>
<proteinExistence type="inferred from homology"/>
<dbReference type="Gene3D" id="3.10.350.10">
    <property type="entry name" value="LysM domain"/>
    <property type="match status" value="2"/>
</dbReference>
<evidence type="ECO:0000256" key="6">
    <source>
        <dbReference type="ARBA" id="ARBA00023024"/>
    </source>
</evidence>
<organism evidence="16 17">
    <name type="scientific">Talaromyces atroroseus</name>
    <dbReference type="NCBI Taxonomy" id="1441469"/>
    <lineage>
        <taxon>Eukaryota</taxon>
        <taxon>Fungi</taxon>
        <taxon>Dikarya</taxon>
        <taxon>Ascomycota</taxon>
        <taxon>Pezizomycotina</taxon>
        <taxon>Eurotiomycetes</taxon>
        <taxon>Eurotiomycetidae</taxon>
        <taxon>Eurotiales</taxon>
        <taxon>Trichocomaceae</taxon>
        <taxon>Talaromyces</taxon>
        <taxon>Talaromyces sect. Trachyspermi</taxon>
    </lineage>
</organism>
<evidence type="ECO:0000313" key="17">
    <source>
        <dbReference type="Proteomes" id="UP000214365"/>
    </source>
</evidence>
<feature type="compositionally biased region" description="Acidic residues" evidence="12">
    <location>
        <begin position="845"/>
        <end position="858"/>
    </location>
</feature>
<feature type="chain" id="PRO_5012058841" description="chitinase" evidence="13">
    <location>
        <begin position="22"/>
        <end position="1309"/>
    </location>
</feature>
<dbReference type="CDD" id="cd00035">
    <property type="entry name" value="ChtBD1"/>
    <property type="match status" value="1"/>
</dbReference>
<dbReference type="SUPFAM" id="SSF51445">
    <property type="entry name" value="(Trans)glycosidases"/>
    <property type="match status" value="1"/>
</dbReference>
<keyword evidence="5 11" id="KW-0378">Hydrolase</keyword>
<evidence type="ECO:0000256" key="9">
    <source>
        <dbReference type="ARBA" id="ARBA00023295"/>
    </source>
</evidence>
<dbReference type="InterPro" id="IPR011583">
    <property type="entry name" value="Chitinase_II/V-like_cat"/>
</dbReference>
<dbReference type="SUPFAM" id="SSF54106">
    <property type="entry name" value="LysM domain"/>
    <property type="match status" value="2"/>
</dbReference>
<evidence type="ECO:0000256" key="5">
    <source>
        <dbReference type="ARBA" id="ARBA00022801"/>
    </source>
</evidence>
<comment type="caution">
    <text evidence="16">The sequence shown here is derived from an EMBL/GenBank/DDBJ whole genome shotgun (WGS) entry which is preliminary data.</text>
</comment>
<dbReference type="PROSITE" id="PS51910">
    <property type="entry name" value="GH18_2"/>
    <property type="match status" value="1"/>
</dbReference>
<evidence type="ECO:0000256" key="7">
    <source>
        <dbReference type="ARBA" id="ARBA00023026"/>
    </source>
</evidence>
<dbReference type="CDD" id="cd02878">
    <property type="entry name" value="GH18_zymocin_alpha"/>
    <property type="match status" value="1"/>
</dbReference>
<dbReference type="InterPro" id="IPR036861">
    <property type="entry name" value="Endochitinase-like_sf"/>
</dbReference>
<dbReference type="GO" id="GO:0006032">
    <property type="term" value="P:chitin catabolic process"/>
    <property type="evidence" value="ECO:0007669"/>
    <property type="project" value="UniProtKB-KW"/>
</dbReference>
<keyword evidence="7" id="KW-0843">Virulence</keyword>
<keyword evidence="9 11" id="KW-0326">Glycosidase</keyword>
<dbReference type="Gene3D" id="3.20.20.80">
    <property type="entry name" value="Glycosidases"/>
    <property type="match status" value="1"/>
</dbReference>
<feature type="region of interest" description="Disordered" evidence="12">
    <location>
        <begin position="844"/>
        <end position="863"/>
    </location>
</feature>
<evidence type="ECO:0000256" key="3">
    <source>
        <dbReference type="ARBA" id="ARBA00012729"/>
    </source>
</evidence>
<dbReference type="InterPro" id="IPR017853">
    <property type="entry name" value="GH"/>
</dbReference>
<evidence type="ECO:0000256" key="8">
    <source>
        <dbReference type="ARBA" id="ARBA00023277"/>
    </source>
</evidence>
<dbReference type="EMBL" id="LFMY01000006">
    <property type="protein sequence ID" value="OKL59809.1"/>
    <property type="molecule type" value="Genomic_DNA"/>
</dbReference>
<dbReference type="GO" id="GO:0008843">
    <property type="term" value="F:endochitinase activity"/>
    <property type="evidence" value="ECO:0007669"/>
    <property type="project" value="UniProtKB-EC"/>
</dbReference>
<dbReference type="Pfam" id="PF01476">
    <property type="entry name" value="LysM"/>
    <property type="match status" value="2"/>
</dbReference>
<evidence type="ECO:0000256" key="2">
    <source>
        <dbReference type="ARBA" id="ARBA00008682"/>
    </source>
</evidence>
<evidence type="ECO:0000259" key="14">
    <source>
        <dbReference type="PROSITE" id="PS51782"/>
    </source>
</evidence>
<dbReference type="InterPro" id="IPR053214">
    <property type="entry name" value="LysM12-like"/>
</dbReference>
<dbReference type="PANTHER" id="PTHR47700">
    <property type="entry name" value="V CHITINASE, PUTATIVE (AFU_ORTHOLOGUE AFUA_6G13720)-RELATED"/>
    <property type="match status" value="1"/>
</dbReference>
<comment type="catalytic activity">
    <reaction evidence="1">
        <text>Random endo-hydrolysis of N-acetyl-beta-D-glucosaminide (1-&gt;4)-beta-linkages in chitin and chitodextrins.</text>
        <dbReference type="EC" id="3.2.1.14"/>
    </reaction>
</comment>
<keyword evidence="8" id="KW-0119">Carbohydrate metabolism</keyword>
<evidence type="ECO:0000256" key="12">
    <source>
        <dbReference type="SAM" id="MobiDB-lite"/>
    </source>
</evidence>
<keyword evidence="17" id="KW-1185">Reference proteome</keyword>
<dbReference type="GO" id="GO:0000272">
    <property type="term" value="P:polysaccharide catabolic process"/>
    <property type="evidence" value="ECO:0007669"/>
    <property type="project" value="UniProtKB-KW"/>
</dbReference>